<dbReference type="InterPro" id="IPR013785">
    <property type="entry name" value="Aldolase_TIM"/>
</dbReference>
<feature type="chain" id="PRO_5020314362" description="Alpha-galactosidase" evidence="5">
    <location>
        <begin position="35"/>
        <end position="454"/>
    </location>
</feature>
<accession>A0A4Q7YQ78</accession>
<sequence length="454" mass="50192">MKLLRQIATSNRAIIFSITLGAMLAPLCATPAVAQLASTPPMGWNSWDSYGTTVRENEVKANADTMAAKLKSFGWQYIVVDIQWYEPNAQAHGYRSNAKLSMDDHGRLIPAVNRFPSAKDGQGFKPLADYVHNKGLKFGIHILRGIPRQAVVENYPIFGTSIHAGDIADKNSLCRWNTDMYGVDMTKPGGQAYYDSIVAQYAKWGVDFIKADDMSSPYHKTEIEGLHKAILHSGRPIVLSLSPGPAPLTEAASLRDNAQMWRIEDDLWDNWRSVKNMNTRIEAWSKRVEPGHWPDADMLPLGHIGLRAERGNDRLSQLTHDEQRTLLTLWSIARSPLMFGGDLPTLDPFTTTLLTNGAVLSANQHSTGNHIAYSKGDLRVWTAHATGANHRKYIAAFNLGDTPVDTHLRWQQIGWKGAAGAIEELWTNKKVPGSAGLKIQLAPHASSIYSVNAP</sequence>
<evidence type="ECO:0000256" key="2">
    <source>
        <dbReference type="ARBA" id="ARBA00022801"/>
    </source>
</evidence>
<dbReference type="EMBL" id="SHKW01000001">
    <property type="protein sequence ID" value="RZU38885.1"/>
    <property type="molecule type" value="Genomic_DNA"/>
</dbReference>
<dbReference type="InterPro" id="IPR002241">
    <property type="entry name" value="Glyco_hydro_27"/>
</dbReference>
<proteinExistence type="inferred from homology"/>
<dbReference type="SUPFAM" id="SSF51445">
    <property type="entry name" value="(Trans)glycosidases"/>
    <property type="match status" value="1"/>
</dbReference>
<feature type="signal peptide" evidence="5">
    <location>
        <begin position="1"/>
        <end position="34"/>
    </location>
</feature>
<organism evidence="6 7">
    <name type="scientific">Edaphobacter modestus</name>
    <dbReference type="NCBI Taxonomy" id="388466"/>
    <lineage>
        <taxon>Bacteria</taxon>
        <taxon>Pseudomonadati</taxon>
        <taxon>Acidobacteriota</taxon>
        <taxon>Terriglobia</taxon>
        <taxon>Terriglobales</taxon>
        <taxon>Acidobacteriaceae</taxon>
        <taxon>Edaphobacter</taxon>
    </lineage>
</organism>
<evidence type="ECO:0000256" key="1">
    <source>
        <dbReference type="ARBA" id="ARBA00009743"/>
    </source>
</evidence>
<dbReference type="CDD" id="cd14792">
    <property type="entry name" value="GH27"/>
    <property type="match status" value="1"/>
</dbReference>
<dbReference type="EC" id="3.2.1.22" evidence="4"/>
<dbReference type="PRINTS" id="PR00740">
    <property type="entry name" value="GLHYDRLASE27"/>
</dbReference>
<dbReference type="Gene3D" id="3.20.20.70">
    <property type="entry name" value="Aldolase class I"/>
    <property type="match status" value="1"/>
</dbReference>
<dbReference type="RefSeq" id="WP_242617645.1">
    <property type="nucleotide sequence ID" value="NZ_SHKW01000001.1"/>
</dbReference>
<evidence type="ECO:0000256" key="4">
    <source>
        <dbReference type="RuleBase" id="RU361168"/>
    </source>
</evidence>
<name>A0A4Q7YQ78_9BACT</name>
<comment type="catalytic activity">
    <reaction evidence="4">
        <text>Hydrolysis of terminal, non-reducing alpha-D-galactose residues in alpha-D-galactosides, including galactose oligosaccharides, galactomannans and galactolipids.</text>
        <dbReference type="EC" id="3.2.1.22"/>
    </reaction>
</comment>
<gene>
    <name evidence="6" type="ORF">BDD14_0186</name>
</gene>
<comment type="similarity">
    <text evidence="1 4">Belongs to the glycosyl hydrolase 27 family.</text>
</comment>
<dbReference type="InterPro" id="IPR013780">
    <property type="entry name" value="Glyco_hydro_b"/>
</dbReference>
<dbReference type="PANTHER" id="PTHR11452:SF42">
    <property type="entry name" value="ALPHA-GALACTOSIDASE"/>
    <property type="match status" value="1"/>
</dbReference>
<keyword evidence="5" id="KW-0732">Signal</keyword>
<evidence type="ECO:0000256" key="5">
    <source>
        <dbReference type="SAM" id="SignalP"/>
    </source>
</evidence>
<keyword evidence="4" id="KW-1015">Disulfide bond</keyword>
<dbReference type="Pfam" id="PF16499">
    <property type="entry name" value="Melibiase_2"/>
    <property type="match status" value="2"/>
</dbReference>
<dbReference type="InterPro" id="IPR017853">
    <property type="entry name" value="GH"/>
</dbReference>
<dbReference type="Proteomes" id="UP000292958">
    <property type="component" value="Unassembled WGS sequence"/>
</dbReference>
<evidence type="ECO:0000313" key="7">
    <source>
        <dbReference type="Proteomes" id="UP000292958"/>
    </source>
</evidence>
<keyword evidence="7" id="KW-1185">Reference proteome</keyword>
<dbReference type="GO" id="GO:0005975">
    <property type="term" value="P:carbohydrate metabolic process"/>
    <property type="evidence" value="ECO:0007669"/>
    <property type="project" value="InterPro"/>
</dbReference>
<dbReference type="PANTHER" id="PTHR11452">
    <property type="entry name" value="ALPHA-GALACTOSIDASE/ALPHA-N-ACETYLGALACTOSAMINIDASE"/>
    <property type="match status" value="1"/>
</dbReference>
<keyword evidence="3 4" id="KW-0326">Glycosidase</keyword>
<keyword evidence="2 4" id="KW-0378">Hydrolase</keyword>
<dbReference type="GO" id="GO:0004557">
    <property type="term" value="F:alpha-galactosidase activity"/>
    <property type="evidence" value="ECO:0007669"/>
    <property type="project" value="UniProtKB-EC"/>
</dbReference>
<dbReference type="AlphaFoldDB" id="A0A4Q7YQ78"/>
<evidence type="ECO:0000256" key="3">
    <source>
        <dbReference type="ARBA" id="ARBA00023295"/>
    </source>
</evidence>
<comment type="caution">
    <text evidence="6">The sequence shown here is derived from an EMBL/GenBank/DDBJ whole genome shotgun (WGS) entry which is preliminary data.</text>
</comment>
<evidence type="ECO:0000313" key="6">
    <source>
        <dbReference type="EMBL" id="RZU38885.1"/>
    </source>
</evidence>
<dbReference type="SUPFAM" id="SSF51011">
    <property type="entry name" value="Glycosyl hydrolase domain"/>
    <property type="match status" value="1"/>
</dbReference>
<dbReference type="Gene3D" id="2.60.40.1180">
    <property type="entry name" value="Golgi alpha-mannosidase II"/>
    <property type="match status" value="1"/>
</dbReference>
<protein>
    <recommendedName>
        <fullName evidence="4">Alpha-galactosidase</fullName>
        <ecNumber evidence="4">3.2.1.22</ecNumber>
    </recommendedName>
    <alternativeName>
        <fullName evidence="4">Melibiase</fullName>
    </alternativeName>
</protein>
<reference evidence="6 7" key="1">
    <citation type="submission" date="2019-02" db="EMBL/GenBank/DDBJ databases">
        <title>Genomic Encyclopedia of Archaeal and Bacterial Type Strains, Phase II (KMG-II): from individual species to whole genera.</title>
        <authorList>
            <person name="Goeker M."/>
        </authorList>
    </citation>
    <scope>NUCLEOTIDE SEQUENCE [LARGE SCALE GENOMIC DNA]</scope>
    <source>
        <strain evidence="6 7">DSM 18101</strain>
    </source>
</reference>